<organism evidence="1 2">
    <name type="scientific">Enhygromyxa salina</name>
    <dbReference type="NCBI Taxonomy" id="215803"/>
    <lineage>
        <taxon>Bacteria</taxon>
        <taxon>Pseudomonadati</taxon>
        <taxon>Myxococcota</taxon>
        <taxon>Polyangia</taxon>
        <taxon>Nannocystales</taxon>
        <taxon>Nannocystaceae</taxon>
        <taxon>Enhygromyxa</taxon>
    </lineage>
</organism>
<protein>
    <recommendedName>
        <fullName evidence="3">Lipoprotein</fullName>
    </recommendedName>
</protein>
<evidence type="ECO:0000313" key="2">
    <source>
        <dbReference type="Proteomes" id="UP000238823"/>
    </source>
</evidence>
<dbReference type="Proteomes" id="UP000238823">
    <property type="component" value="Unassembled WGS sequence"/>
</dbReference>
<reference evidence="1 2" key="1">
    <citation type="submission" date="2018-03" db="EMBL/GenBank/DDBJ databases">
        <title>Draft Genome Sequences of the Obligatory Marine Myxobacteria Enhygromyxa salina SWB007.</title>
        <authorList>
            <person name="Poehlein A."/>
            <person name="Moghaddam J.A."/>
            <person name="Harms H."/>
            <person name="Alanjari M."/>
            <person name="Koenig G.M."/>
            <person name="Daniel R."/>
            <person name="Schaeberle T.F."/>
        </authorList>
    </citation>
    <scope>NUCLEOTIDE SEQUENCE [LARGE SCALE GENOMIC DNA]</scope>
    <source>
        <strain evidence="1 2">SWB007</strain>
    </source>
</reference>
<gene>
    <name evidence="1" type="ORF">ENSA7_04020</name>
</gene>
<dbReference type="EMBL" id="PVNL01000011">
    <property type="protein sequence ID" value="PRQ09852.1"/>
    <property type="molecule type" value="Genomic_DNA"/>
</dbReference>
<comment type="caution">
    <text evidence="1">The sequence shown here is derived from an EMBL/GenBank/DDBJ whole genome shotgun (WGS) entry which is preliminary data.</text>
</comment>
<dbReference type="RefSeq" id="WP_106087492.1">
    <property type="nucleotide sequence ID" value="NZ_PVNL01000011.1"/>
</dbReference>
<dbReference type="PROSITE" id="PS51257">
    <property type="entry name" value="PROKAR_LIPOPROTEIN"/>
    <property type="match status" value="1"/>
</dbReference>
<evidence type="ECO:0000313" key="1">
    <source>
        <dbReference type="EMBL" id="PRQ09852.1"/>
    </source>
</evidence>
<evidence type="ECO:0008006" key="3">
    <source>
        <dbReference type="Google" id="ProtNLM"/>
    </source>
</evidence>
<name>A0A2S9YXQ8_9BACT</name>
<proteinExistence type="predicted"/>
<accession>A0A2S9YXQ8</accession>
<dbReference type="AlphaFoldDB" id="A0A2S9YXQ8"/>
<sequence>MRIALAPSVAVGFGLAFMFACKSEPGDAGAACTKKDDCVDGLSCLDGKCTKLDAPPEPVTGHCASLVDLAGDWTFDTTVVGSEDLSSRGINGHFQMKVSVDNCEGKIQLTKTGYDDVVFAKNKIQVSEAALSESKLIPGAIDATVSLKGKPTHTMSFMVRDGQLFGYYQYIDAEWKRAGIWGYLRGVQAGQDLADIEDFSAQPCEVQCQTQCDAARRRSDATLDEPALAACMTACGAGEPIVGCGPGAPLPEELRVKINGPAKSLDELCSKATTGLLAADGLGPTDADARCEREPQIKDRPTKRTLAKRRLNGSFKHAQLLQIGYFDVGYTGHLILALETEAGWFWTDSLADVSMAGVGGVSVTTRAMTLRARELLSGVGREVLAEITVEITDSDLGVNEVSIDTTKRAIVCSTGAPPVCMAMAVDWSSERTLIDDSDDRKDHPDLRSERGELYLSLLPGDLVSISAPADARATDRELAGIYAWPK</sequence>
<dbReference type="OrthoDB" id="9817293at2"/>